<name>A0ACB9MZX4_BAUVA</name>
<dbReference type="EMBL" id="CM039433">
    <property type="protein sequence ID" value="KAI4329019.1"/>
    <property type="molecule type" value="Genomic_DNA"/>
</dbReference>
<evidence type="ECO:0000313" key="2">
    <source>
        <dbReference type="Proteomes" id="UP000828941"/>
    </source>
</evidence>
<dbReference type="Proteomes" id="UP000828941">
    <property type="component" value="Chromosome 8"/>
</dbReference>
<evidence type="ECO:0000313" key="1">
    <source>
        <dbReference type="EMBL" id="KAI4329019.1"/>
    </source>
</evidence>
<protein>
    <submittedName>
        <fullName evidence="1">Uncharacterized protein</fullName>
    </submittedName>
</protein>
<sequence>MMKKSPVHPNYEKSYYDAYGYDLQEDFLQFLEEAKHHGKEAKLKSSSVYPEEAEKKGTEKEKKAKKSWKTSLLSWWKADKKGNRKVESTKTSKAKVSEKRQGHVSGPIYNAGKGKDAKHRYVKSGPLTSLFNPTKGKGEENEIEIPYMSLNPGKVQNFGPTYKVT</sequence>
<keyword evidence="2" id="KW-1185">Reference proteome</keyword>
<proteinExistence type="predicted"/>
<gene>
    <name evidence="1" type="ORF">L6164_021326</name>
</gene>
<organism evidence="1 2">
    <name type="scientific">Bauhinia variegata</name>
    <name type="common">Purple orchid tree</name>
    <name type="synonym">Phanera variegata</name>
    <dbReference type="NCBI Taxonomy" id="167791"/>
    <lineage>
        <taxon>Eukaryota</taxon>
        <taxon>Viridiplantae</taxon>
        <taxon>Streptophyta</taxon>
        <taxon>Embryophyta</taxon>
        <taxon>Tracheophyta</taxon>
        <taxon>Spermatophyta</taxon>
        <taxon>Magnoliopsida</taxon>
        <taxon>eudicotyledons</taxon>
        <taxon>Gunneridae</taxon>
        <taxon>Pentapetalae</taxon>
        <taxon>rosids</taxon>
        <taxon>fabids</taxon>
        <taxon>Fabales</taxon>
        <taxon>Fabaceae</taxon>
        <taxon>Cercidoideae</taxon>
        <taxon>Cercideae</taxon>
        <taxon>Bauhiniinae</taxon>
        <taxon>Bauhinia</taxon>
    </lineage>
</organism>
<reference evidence="1 2" key="1">
    <citation type="journal article" date="2022" name="DNA Res.">
        <title>Chromosomal-level genome assembly of the orchid tree Bauhinia variegata (Leguminosae; Cercidoideae) supports the allotetraploid origin hypothesis of Bauhinia.</title>
        <authorList>
            <person name="Zhong Y."/>
            <person name="Chen Y."/>
            <person name="Zheng D."/>
            <person name="Pang J."/>
            <person name="Liu Y."/>
            <person name="Luo S."/>
            <person name="Meng S."/>
            <person name="Qian L."/>
            <person name="Wei D."/>
            <person name="Dai S."/>
            <person name="Zhou R."/>
        </authorList>
    </citation>
    <scope>NUCLEOTIDE SEQUENCE [LARGE SCALE GENOMIC DNA]</scope>
    <source>
        <strain evidence="1">BV-YZ2020</strain>
    </source>
</reference>
<comment type="caution">
    <text evidence="1">The sequence shown here is derived from an EMBL/GenBank/DDBJ whole genome shotgun (WGS) entry which is preliminary data.</text>
</comment>
<accession>A0ACB9MZX4</accession>